<dbReference type="EMBL" id="LAZR01026608">
    <property type="protein sequence ID" value="KKL68190.1"/>
    <property type="molecule type" value="Genomic_DNA"/>
</dbReference>
<comment type="caution">
    <text evidence="5">The sequence shown here is derived from an EMBL/GenBank/DDBJ whole genome shotgun (WGS) entry which is preliminary data.</text>
</comment>
<reference evidence="5" key="1">
    <citation type="journal article" date="2015" name="Nature">
        <title>Complex archaea that bridge the gap between prokaryotes and eukaryotes.</title>
        <authorList>
            <person name="Spang A."/>
            <person name="Saw J.H."/>
            <person name="Jorgensen S.L."/>
            <person name="Zaremba-Niedzwiedzka K."/>
            <person name="Martijn J."/>
            <person name="Lind A.E."/>
            <person name="van Eijk R."/>
            <person name="Schleper C."/>
            <person name="Guy L."/>
            <person name="Ettema T.J."/>
        </authorList>
    </citation>
    <scope>NUCLEOTIDE SEQUENCE</scope>
</reference>
<dbReference type="InterPro" id="IPR001471">
    <property type="entry name" value="AP2/ERF_dom"/>
</dbReference>
<feature type="domain" description="AP2/ERF" evidence="4">
    <location>
        <begin position="1"/>
        <end position="56"/>
    </location>
</feature>
<evidence type="ECO:0000256" key="2">
    <source>
        <dbReference type="ARBA" id="ARBA00023125"/>
    </source>
</evidence>
<dbReference type="SUPFAM" id="SSF54171">
    <property type="entry name" value="DNA-binding domain"/>
    <property type="match status" value="1"/>
</dbReference>
<keyword evidence="2" id="KW-0238">DNA-binding</keyword>
<dbReference type="Gene3D" id="3.30.730.10">
    <property type="entry name" value="AP2/ERF domain"/>
    <property type="match status" value="1"/>
</dbReference>
<gene>
    <name evidence="5" type="ORF">LCGC14_2127420</name>
</gene>
<protein>
    <recommendedName>
        <fullName evidence="4">AP2/ERF domain-containing protein</fullName>
    </recommendedName>
</protein>
<evidence type="ECO:0000256" key="1">
    <source>
        <dbReference type="ARBA" id="ARBA00023015"/>
    </source>
</evidence>
<dbReference type="InterPro" id="IPR016177">
    <property type="entry name" value="DNA-bd_dom_sf"/>
</dbReference>
<dbReference type="GO" id="GO:0003700">
    <property type="term" value="F:DNA-binding transcription factor activity"/>
    <property type="evidence" value="ECO:0007669"/>
    <property type="project" value="InterPro"/>
</dbReference>
<dbReference type="AlphaFoldDB" id="A0A0F9GFH6"/>
<sequence length="129" mass="14852">MRGVWYDPKRELYRAACEHKGKSVFIGRYLTEKEAGLAYDQKAIELWGDKAKLNFGDWNRSTSLQLKCYKLCSPDFDGLTQEQAGAILGVSAPTIFKALRGLQKKCPDIFPIYQRKPKTQRYEDWVVAK</sequence>
<organism evidence="5">
    <name type="scientific">marine sediment metagenome</name>
    <dbReference type="NCBI Taxonomy" id="412755"/>
    <lineage>
        <taxon>unclassified sequences</taxon>
        <taxon>metagenomes</taxon>
        <taxon>ecological metagenomes</taxon>
    </lineage>
</organism>
<dbReference type="PROSITE" id="PS51032">
    <property type="entry name" value="AP2_ERF"/>
    <property type="match status" value="1"/>
</dbReference>
<accession>A0A0F9GFH6</accession>
<proteinExistence type="predicted"/>
<dbReference type="InterPro" id="IPR036955">
    <property type="entry name" value="AP2/ERF_dom_sf"/>
</dbReference>
<evidence type="ECO:0000259" key="4">
    <source>
        <dbReference type="PROSITE" id="PS51032"/>
    </source>
</evidence>
<dbReference type="GO" id="GO:0003677">
    <property type="term" value="F:DNA binding"/>
    <property type="evidence" value="ECO:0007669"/>
    <property type="project" value="UniProtKB-KW"/>
</dbReference>
<evidence type="ECO:0000313" key="5">
    <source>
        <dbReference type="EMBL" id="KKL68190.1"/>
    </source>
</evidence>
<keyword evidence="1" id="KW-0805">Transcription regulation</keyword>
<keyword evidence="3" id="KW-0804">Transcription</keyword>
<evidence type="ECO:0000256" key="3">
    <source>
        <dbReference type="ARBA" id="ARBA00023163"/>
    </source>
</evidence>
<name>A0A0F9GFH6_9ZZZZ</name>